<protein>
    <submittedName>
        <fullName evidence="1">Uncharacterized protein</fullName>
    </submittedName>
</protein>
<evidence type="ECO:0000313" key="1">
    <source>
        <dbReference type="EMBL" id="TLD39916.1"/>
    </source>
</evidence>
<accession>A0A533Q5U1</accession>
<gene>
    <name evidence="1" type="ORF">JETT_3816</name>
</gene>
<evidence type="ECO:0000313" key="2">
    <source>
        <dbReference type="Proteomes" id="UP000319783"/>
    </source>
</evidence>
<proteinExistence type="predicted"/>
<organism evidence="1 2">
    <name type="scientific">Candidatus Jettenia ecosi</name>
    <dbReference type="NCBI Taxonomy" id="2494326"/>
    <lineage>
        <taxon>Bacteria</taxon>
        <taxon>Pseudomonadati</taxon>
        <taxon>Planctomycetota</taxon>
        <taxon>Candidatus Brocadiia</taxon>
        <taxon>Candidatus Brocadiales</taxon>
        <taxon>Candidatus Brocadiaceae</taxon>
        <taxon>Candidatus Jettenia</taxon>
    </lineage>
</organism>
<comment type="caution">
    <text evidence="1">The sequence shown here is derived from an EMBL/GenBank/DDBJ whole genome shotgun (WGS) entry which is preliminary data.</text>
</comment>
<dbReference type="Proteomes" id="UP000319783">
    <property type="component" value="Unassembled WGS sequence"/>
</dbReference>
<reference evidence="1 2" key="1">
    <citation type="submission" date="2019-04" db="EMBL/GenBank/DDBJ databases">
        <title>Genome of a novel bacterium Candidatus Jettenia ecosi reconstructed from metagenome of an anammox bioreactor.</title>
        <authorList>
            <person name="Mardanov A.V."/>
            <person name="Beletsky A.V."/>
            <person name="Ravin N.V."/>
            <person name="Botchkova E.A."/>
            <person name="Litti Y.V."/>
            <person name="Nozhevnikova A.N."/>
        </authorList>
    </citation>
    <scope>NUCLEOTIDE SEQUENCE [LARGE SCALE GENOMIC DNA]</scope>
    <source>
        <strain evidence="1">J2</strain>
    </source>
</reference>
<name>A0A533Q5U1_9BACT</name>
<dbReference type="EMBL" id="SULG01000165">
    <property type="protein sequence ID" value="TLD39916.1"/>
    <property type="molecule type" value="Genomic_DNA"/>
</dbReference>
<sequence length="47" mass="5769">MVGIVIFKKLQCYSHELLWLRYIDKEAMWPASFWKYCLRKQKIADSM</sequence>
<dbReference type="AlphaFoldDB" id="A0A533Q5U1"/>